<sequence>MSDVLNRLTTALADRYRVDRELGAGGMATVYLAHDLKHERDVAIKVLHPDLGAALGAERFLSEIKTTAKLQHPHILPLLDSGAADGLLYYVMPYVRGETLRARLDRERQLPLDDALLIAREVADALGAAHELGIVHRDIKPENILLQGGHALVADFGIALAVQSAGGARMTQTGLSLGTPQYMSPEQAMGERAIDARTDIYALGAVTYEMLTGDAPFTGSSLQAIVAKVLTERPTSMLTVRDTIAPHVERAVMDALAKLPADRPPSARAFADRLRTASADPTESDTTTNRSEQTAHPRDRRFGFGALAVAAGVTALLTLAPWPWTRPSTVPPVSPLAARFTILGPPATAVVGQQDAVTPDGRVVVFAARGADSVRRLYARELTDITPRLIEGTERARDMAISPSGEWLAFLRDNELYKTRLAGGSPVLLSRFATSQGSGLAWADSLRIVLSFDGRIAVVSANGGTPELVAVPDTVAKWSLILPHVLEDGKTMLAVHWNGTAAISSIVSMDLTNGQTTDLGVAGTMPLGVVDQHLVYCAPDGSLAVAPYAPTGASASTRPVQLLADVRVSSNRCTVAISRTGVMVSRTRTVSSNLMLGDERDAKEVLRADKSAIAAARFSPDLGLIAYHVTTTDGSTSIQIYDRSLNTSRRLNTPEGDVVFLGWTPDGKRVLFRHLSASTPNGEVWWQSVDGGPAETLLTVAGQRIVDAALTPDGRHLVYQMRSAATSQLLVREFKSRASPRPLAHSAARDEAPSISPNGQWVAFVSDESGAREVYVVPLAGGSRSRISLTGGIEPLWSRDGRVLYYRSGNVLIAARFANDAALALSSRDTVMRRSIVSYGSRANYDVAPDGRILFVESRNLYEGELVVELDWFARLRGLVAGDEGKRE</sequence>
<dbReference type="Pfam" id="PF00069">
    <property type="entry name" value="Pkinase"/>
    <property type="match status" value="1"/>
</dbReference>
<proteinExistence type="predicted"/>
<dbReference type="InterPro" id="IPR011659">
    <property type="entry name" value="WD40"/>
</dbReference>
<dbReference type="Pfam" id="PF07676">
    <property type="entry name" value="PD40"/>
    <property type="match status" value="1"/>
</dbReference>
<dbReference type="PANTHER" id="PTHR43289:SF6">
    <property type="entry name" value="SERINE_THREONINE-PROTEIN KINASE NEKL-3"/>
    <property type="match status" value="1"/>
</dbReference>
<keyword evidence="4 7" id="KW-0547">Nucleotide-binding</keyword>
<evidence type="ECO:0000256" key="4">
    <source>
        <dbReference type="ARBA" id="ARBA00022741"/>
    </source>
</evidence>
<keyword evidence="5 10" id="KW-0418">Kinase</keyword>
<gene>
    <name evidence="10" type="ORF">HKW67_21455</name>
</gene>
<name>A0A6M4ITC4_9BACT</name>
<evidence type="ECO:0000259" key="9">
    <source>
        <dbReference type="PROSITE" id="PS50011"/>
    </source>
</evidence>
<dbReference type="InterPro" id="IPR011042">
    <property type="entry name" value="6-blade_b-propeller_TolB-like"/>
</dbReference>
<dbReference type="SUPFAM" id="SSF56112">
    <property type="entry name" value="Protein kinase-like (PK-like)"/>
    <property type="match status" value="1"/>
</dbReference>
<accession>A0A6M4ITC4</accession>
<dbReference type="PROSITE" id="PS00108">
    <property type="entry name" value="PROTEIN_KINASE_ST"/>
    <property type="match status" value="1"/>
</dbReference>
<dbReference type="EC" id="2.7.11.1" evidence="1"/>
<dbReference type="InterPro" id="IPR017441">
    <property type="entry name" value="Protein_kinase_ATP_BS"/>
</dbReference>
<dbReference type="PANTHER" id="PTHR43289">
    <property type="entry name" value="MITOGEN-ACTIVATED PROTEIN KINASE KINASE KINASE 20-RELATED"/>
    <property type="match status" value="1"/>
</dbReference>
<keyword evidence="2" id="KW-0723">Serine/threonine-protein kinase</keyword>
<dbReference type="InterPro" id="IPR011009">
    <property type="entry name" value="Kinase-like_dom_sf"/>
</dbReference>
<dbReference type="AlphaFoldDB" id="A0A6M4ITC4"/>
<evidence type="ECO:0000313" key="10">
    <source>
        <dbReference type="EMBL" id="QJR37910.1"/>
    </source>
</evidence>
<feature type="domain" description="Protein kinase" evidence="9">
    <location>
        <begin position="16"/>
        <end position="275"/>
    </location>
</feature>
<evidence type="ECO:0000313" key="11">
    <source>
        <dbReference type="Proteomes" id="UP000500938"/>
    </source>
</evidence>
<evidence type="ECO:0000256" key="7">
    <source>
        <dbReference type="PROSITE-ProRule" id="PRU10141"/>
    </source>
</evidence>
<evidence type="ECO:0000256" key="8">
    <source>
        <dbReference type="SAM" id="MobiDB-lite"/>
    </source>
</evidence>
<dbReference type="PROSITE" id="PS00107">
    <property type="entry name" value="PROTEIN_KINASE_ATP"/>
    <property type="match status" value="1"/>
</dbReference>
<feature type="binding site" evidence="7">
    <location>
        <position position="45"/>
    </location>
    <ligand>
        <name>ATP</name>
        <dbReference type="ChEBI" id="CHEBI:30616"/>
    </ligand>
</feature>
<feature type="region of interest" description="Disordered" evidence="8">
    <location>
        <begin position="274"/>
        <end position="298"/>
    </location>
</feature>
<dbReference type="GO" id="GO:0005524">
    <property type="term" value="F:ATP binding"/>
    <property type="evidence" value="ECO:0007669"/>
    <property type="project" value="UniProtKB-UniRule"/>
</dbReference>
<dbReference type="Gene3D" id="3.30.200.20">
    <property type="entry name" value="Phosphorylase Kinase, domain 1"/>
    <property type="match status" value="1"/>
</dbReference>
<reference evidence="10 11" key="1">
    <citation type="submission" date="2020-05" db="EMBL/GenBank/DDBJ databases">
        <title>Complete genome sequence of Gemmatimonas greenlandica TET16.</title>
        <authorList>
            <person name="Zeng Y."/>
        </authorList>
    </citation>
    <scope>NUCLEOTIDE SEQUENCE [LARGE SCALE GENOMIC DNA]</scope>
    <source>
        <strain evidence="10 11">TET16</strain>
    </source>
</reference>
<keyword evidence="6 7" id="KW-0067">ATP-binding</keyword>
<keyword evidence="11" id="KW-1185">Reference proteome</keyword>
<dbReference type="CDD" id="cd14014">
    <property type="entry name" value="STKc_PknB_like"/>
    <property type="match status" value="1"/>
</dbReference>
<dbReference type="EMBL" id="CP053085">
    <property type="protein sequence ID" value="QJR37910.1"/>
    <property type="molecule type" value="Genomic_DNA"/>
</dbReference>
<dbReference type="Gene3D" id="2.120.10.60">
    <property type="entry name" value="Tricorn protease N-terminal domain"/>
    <property type="match status" value="1"/>
</dbReference>
<evidence type="ECO:0000256" key="1">
    <source>
        <dbReference type="ARBA" id="ARBA00012513"/>
    </source>
</evidence>
<keyword evidence="3" id="KW-0808">Transferase</keyword>
<dbReference type="Gene3D" id="2.120.10.30">
    <property type="entry name" value="TolB, C-terminal domain"/>
    <property type="match status" value="2"/>
</dbReference>
<dbReference type="InterPro" id="IPR008271">
    <property type="entry name" value="Ser/Thr_kinase_AS"/>
</dbReference>
<evidence type="ECO:0000256" key="6">
    <source>
        <dbReference type="ARBA" id="ARBA00022840"/>
    </source>
</evidence>
<dbReference type="PROSITE" id="PS50011">
    <property type="entry name" value="PROTEIN_KINASE_DOM"/>
    <property type="match status" value="1"/>
</dbReference>
<dbReference type="FunFam" id="1.10.510.10:FF:000021">
    <property type="entry name" value="Serine/threonine protein kinase"/>
    <property type="match status" value="1"/>
</dbReference>
<evidence type="ECO:0000256" key="5">
    <source>
        <dbReference type="ARBA" id="ARBA00022777"/>
    </source>
</evidence>
<dbReference type="KEGG" id="ggr:HKW67_21455"/>
<dbReference type="InterPro" id="IPR000719">
    <property type="entry name" value="Prot_kinase_dom"/>
</dbReference>
<dbReference type="SUPFAM" id="SSF82171">
    <property type="entry name" value="DPP6 N-terminal domain-like"/>
    <property type="match status" value="1"/>
</dbReference>
<feature type="compositionally biased region" description="Polar residues" evidence="8">
    <location>
        <begin position="279"/>
        <end position="292"/>
    </location>
</feature>
<evidence type="ECO:0000256" key="3">
    <source>
        <dbReference type="ARBA" id="ARBA00022679"/>
    </source>
</evidence>
<evidence type="ECO:0000256" key="2">
    <source>
        <dbReference type="ARBA" id="ARBA00022527"/>
    </source>
</evidence>
<dbReference type="GO" id="GO:0004674">
    <property type="term" value="F:protein serine/threonine kinase activity"/>
    <property type="evidence" value="ECO:0007669"/>
    <property type="project" value="UniProtKB-KW"/>
</dbReference>
<dbReference type="Gene3D" id="1.10.510.10">
    <property type="entry name" value="Transferase(Phosphotransferase) domain 1"/>
    <property type="match status" value="1"/>
</dbReference>
<dbReference type="SMART" id="SM00220">
    <property type="entry name" value="S_TKc"/>
    <property type="match status" value="1"/>
</dbReference>
<organism evidence="10 11">
    <name type="scientific">Gemmatimonas groenlandica</name>
    <dbReference type="NCBI Taxonomy" id="2732249"/>
    <lineage>
        <taxon>Bacteria</taxon>
        <taxon>Pseudomonadati</taxon>
        <taxon>Gemmatimonadota</taxon>
        <taxon>Gemmatimonadia</taxon>
        <taxon>Gemmatimonadales</taxon>
        <taxon>Gemmatimonadaceae</taxon>
        <taxon>Gemmatimonas</taxon>
    </lineage>
</organism>
<dbReference type="RefSeq" id="WP_171227346.1">
    <property type="nucleotide sequence ID" value="NZ_CP053085.1"/>
</dbReference>
<protein>
    <recommendedName>
        <fullName evidence="1">non-specific serine/threonine protein kinase</fullName>
        <ecNumber evidence="1">2.7.11.1</ecNumber>
    </recommendedName>
</protein>
<dbReference type="Proteomes" id="UP000500938">
    <property type="component" value="Chromosome"/>
</dbReference>